<dbReference type="EMBL" id="PEOG01000076">
    <property type="protein sequence ID" value="PIM51194.1"/>
    <property type="molecule type" value="Genomic_DNA"/>
</dbReference>
<dbReference type="InterPro" id="IPR028098">
    <property type="entry name" value="Glyco_trans_4-like_N"/>
</dbReference>
<dbReference type="AlphaFoldDB" id="A0A2G9C6C1"/>
<dbReference type="Gene3D" id="3.40.50.2000">
    <property type="entry name" value="Glycogen Phosphorylase B"/>
    <property type="match status" value="2"/>
</dbReference>
<sequence>MVTFQFPPMAGSSGVQRALRFAQQLPALGWSPSVLTAHPRVHPHTGDDLLDEVPPDLPVRRAFALDAARHLSIGGRYPGFLARPDRWHSWLLGAVPAGLRLIRQTRPDVIWSTYPIPTAHLVGYWLSRLSGLPWVADFRDPMAHDGYPADPVLWRSFAAVERKVFARAARCTFTTPGAARLYAQRYPAAADRLRVIENGYSEAAFQQAERVVRSEVENAGAAASSASSSSASMSTATAATAAMSRTTATVAGPRVLLHSGVVYPDWRSPARLFEALAAAKAAGRVDARRLRLRLRATAHDDFVLALARRLDVADLVEVAPPLPYADALAEMLRADALLLLQSKDCNDQIPAKAYEYLRARRPVLTLADPAGDTAQLMRRAGLPQIAALEDGPGVAAALDRFLDDLFHGRAALPAAHAIAAASRESRTGELASVLDEACAPQMPTAEARP</sequence>
<protein>
    <submittedName>
        <fullName evidence="2">Glycosyltransferase</fullName>
    </submittedName>
</protein>
<dbReference type="GO" id="GO:0016757">
    <property type="term" value="F:glycosyltransferase activity"/>
    <property type="evidence" value="ECO:0007669"/>
    <property type="project" value="UniProtKB-ARBA"/>
</dbReference>
<evidence type="ECO:0000313" key="2">
    <source>
        <dbReference type="EMBL" id="PIM51194.1"/>
    </source>
</evidence>
<name>A0A2G9C6C1_9BURK</name>
<dbReference type="OrthoDB" id="9794575at2"/>
<dbReference type="Pfam" id="PF13579">
    <property type="entry name" value="Glyco_trans_4_4"/>
    <property type="match status" value="1"/>
</dbReference>
<dbReference type="SUPFAM" id="SSF53756">
    <property type="entry name" value="UDP-Glycosyltransferase/glycogen phosphorylase"/>
    <property type="match status" value="1"/>
</dbReference>
<reference evidence="2 3" key="1">
    <citation type="submission" date="2017-11" db="EMBL/GenBank/DDBJ databases">
        <title>Draft genome sequence of Mitsuaria sp. HWN-4.</title>
        <authorList>
            <person name="Gundlapally S.R."/>
        </authorList>
    </citation>
    <scope>NUCLEOTIDE SEQUENCE [LARGE SCALE GENOMIC DNA]</scope>
    <source>
        <strain evidence="2 3">HWN-4</strain>
    </source>
</reference>
<gene>
    <name evidence="2" type="ORF">CS062_21160</name>
</gene>
<comment type="caution">
    <text evidence="2">The sequence shown here is derived from an EMBL/GenBank/DDBJ whole genome shotgun (WGS) entry which is preliminary data.</text>
</comment>
<proteinExistence type="predicted"/>
<feature type="domain" description="Glycosyltransferase subfamily 4-like N-terminal" evidence="1">
    <location>
        <begin position="16"/>
        <end position="199"/>
    </location>
</feature>
<dbReference type="Proteomes" id="UP000231501">
    <property type="component" value="Unassembled WGS sequence"/>
</dbReference>
<organism evidence="2 3">
    <name type="scientific">Roseateles chitinivorans</name>
    <dbReference type="NCBI Taxonomy" id="2917965"/>
    <lineage>
        <taxon>Bacteria</taxon>
        <taxon>Pseudomonadati</taxon>
        <taxon>Pseudomonadota</taxon>
        <taxon>Betaproteobacteria</taxon>
        <taxon>Burkholderiales</taxon>
        <taxon>Sphaerotilaceae</taxon>
        <taxon>Roseateles</taxon>
    </lineage>
</organism>
<accession>A0A2G9C6C1</accession>
<keyword evidence="2" id="KW-0808">Transferase</keyword>
<evidence type="ECO:0000313" key="3">
    <source>
        <dbReference type="Proteomes" id="UP000231501"/>
    </source>
</evidence>
<evidence type="ECO:0000259" key="1">
    <source>
        <dbReference type="Pfam" id="PF13579"/>
    </source>
</evidence>
<keyword evidence="3" id="KW-1185">Reference proteome</keyword>